<dbReference type="EMBL" id="CAJNJQ010006408">
    <property type="protein sequence ID" value="CAE7227948.1"/>
    <property type="molecule type" value="Genomic_DNA"/>
</dbReference>
<dbReference type="Gene3D" id="1.10.510.10">
    <property type="entry name" value="Transferase(Phosphotransferase) domain 1"/>
    <property type="match status" value="1"/>
</dbReference>
<evidence type="ECO:0000313" key="2">
    <source>
        <dbReference type="EMBL" id="CAE7227948.1"/>
    </source>
</evidence>
<organism evidence="2 3">
    <name type="scientific">Rhizoctonia solani</name>
    <dbReference type="NCBI Taxonomy" id="456999"/>
    <lineage>
        <taxon>Eukaryota</taxon>
        <taxon>Fungi</taxon>
        <taxon>Dikarya</taxon>
        <taxon>Basidiomycota</taxon>
        <taxon>Agaricomycotina</taxon>
        <taxon>Agaricomycetes</taxon>
        <taxon>Cantharellales</taxon>
        <taxon>Ceratobasidiaceae</taxon>
        <taxon>Rhizoctonia</taxon>
    </lineage>
</organism>
<dbReference type="Proteomes" id="UP000663827">
    <property type="component" value="Unassembled WGS sequence"/>
</dbReference>
<dbReference type="PROSITE" id="PS50011">
    <property type="entry name" value="PROTEIN_KINASE_DOM"/>
    <property type="match status" value="1"/>
</dbReference>
<dbReference type="SUPFAM" id="SSF56112">
    <property type="entry name" value="Protein kinase-like (PK-like)"/>
    <property type="match status" value="1"/>
</dbReference>
<sequence>MLFEETPTRTTQSDVYALGMTMLEIFTGQVPYPERRLDVVVITAVIQGILPTRPSHLKDDEQGNLTWNLLLECWSREPSERPSARQVYGALESYTGKP</sequence>
<dbReference type="AlphaFoldDB" id="A0A8H3I628"/>
<dbReference type="PANTHER" id="PTHR23257">
    <property type="entry name" value="SERINE-THREONINE PROTEIN KINASE"/>
    <property type="match status" value="1"/>
</dbReference>
<evidence type="ECO:0000313" key="3">
    <source>
        <dbReference type="Proteomes" id="UP000663827"/>
    </source>
</evidence>
<protein>
    <recommendedName>
        <fullName evidence="1">Protein kinase domain-containing protein</fullName>
    </recommendedName>
</protein>
<dbReference type="GO" id="GO:0004672">
    <property type="term" value="F:protein kinase activity"/>
    <property type="evidence" value="ECO:0007669"/>
    <property type="project" value="InterPro"/>
</dbReference>
<dbReference type="InterPro" id="IPR000719">
    <property type="entry name" value="Prot_kinase_dom"/>
</dbReference>
<dbReference type="GO" id="GO:0005524">
    <property type="term" value="F:ATP binding"/>
    <property type="evidence" value="ECO:0007669"/>
    <property type="project" value="InterPro"/>
</dbReference>
<proteinExistence type="predicted"/>
<dbReference type="GO" id="GO:0007165">
    <property type="term" value="P:signal transduction"/>
    <property type="evidence" value="ECO:0007669"/>
    <property type="project" value="TreeGrafter"/>
</dbReference>
<feature type="domain" description="Protein kinase" evidence="1">
    <location>
        <begin position="1"/>
        <end position="95"/>
    </location>
</feature>
<name>A0A8H3I628_9AGAM</name>
<reference evidence="2" key="1">
    <citation type="submission" date="2021-01" db="EMBL/GenBank/DDBJ databases">
        <authorList>
            <person name="Kaushik A."/>
        </authorList>
    </citation>
    <scope>NUCLEOTIDE SEQUENCE</scope>
    <source>
        <strain evidence="2">AG5</strain>
    </source>
</reference>
<dbReference type="InterPro" id="IPR001245">
    <property type="entry name" value="Ser-Thr/Tyr_kinase_cat_dom"/>
</dbReference>
<dbReference type="Pfam" id="PF07714">
    <property type="entry name" value="PK_Tyr_Ser-Thr"/>
    <property type="match status" value="1"/>
</dbReference>
<dbReference type="PANTHER" id="PTHR23257:SF958">
    <property type="entry name" value="SERINE_THREONINE-PROTEIN KINASE WNK4"/>
    <property type="match status" value="1"/>
</dbReference>
<dbReference type="InterPro" id="IPR011009">
    <property type="entry name" value="Kinase-like_dom_sf"/>
</dbReference>
<dbReference type="GO" id="GO:0005737">
    <property type="term" value="C:cytoplasm"/>
    <property type="evidence" value="ECO:0007669"/>
    <property type="project" value="TreeGrafter"/>
</dbReference>
<accession>A0A8H3I628</accession>
<evidence type="ECO:0000259" key="1">
    <source>
        <dbReference type="PROSITE" id="PS50011"/>
    </source>
</evidence>
<dbReference type="InterPro" id="IPR050167">
    <property type="entry name" value="Ser_Thr_protein_kinase"/>
</dbReference>
<comment type="caution">
    <text evidence="2">The sequence shown here is derived from an EMBL/GenBank/DDBJ whole genome shotgun (WGS) entry which is preliminary data.</text>
</comment>
<gene>
    <name evidence="2" type="ORF">RDB_LOCUS179165</name>
</gene>